<keyword evidence="11" id="KW-0472">Membrane</keyword>
<evidence type="ECO:0000256" key="7">
    <source>
        <dbReference type="ARBA" id="ARBA00022827"/>
    </source>
</evidence>
<dbReference type="Proteomes" id="UP000245383">
    <property type="component" value="Unassembled WGS sequence"/>
</dbReference>
<feature type="binding site" evidence="12">
    <location>
        <position position="89"/>
    </location>
    <ligand>
        <name>FAD</name>
        <dbReference type="ChEBI" id="CHEBI:57692"/>
    </ligand>
</feature>
<dbReference type="PRINTS" id="PR00406">
    <property type="entry name" value="CYTB5RDTASE"/>
</dbReference>
<feature type="binding site" evidence="12">
    <location>
        <position position="90"/>
    </location>
    <ligand>
        <name>FAD</name>
        <dbReference type="ChEBI" id="CHEBI:57692"/>
    </ligand>
</feature>
<evidence type="ECO:0000259" key="13">
    <source>
        <dbReference type="PROSITE" id="PS51384"/>
    </source>
</evidence>
<keyword evidence="5 12" id="KW-0285">Flavoprotein</keyword>
<evidence type="ECO:0000256" key="2">
    <source>
        <dbReference type="ARBA" id="ARBA00004572"/>
    </source>
</evidence>
<protein>
    <recommendedName>
        <fullName evidence="4">cytochrome-b5 reductase</fullName>
        <ecNumber evidence="4">1.6.2.2</ecNumber>
    </recommendedName>
</protein>
<dbReference type="Pfam" id="PF00175">
    <property type="entry name" value="NAD_binding_1"/>
    <property type="match status" value="1"/>
</dbReference>
<feature type="binding site" evidence="12">
    <location>
        <position position="65"/>
    </location>
    <ligand>
        <name>FAD</name>
        <dbReference type="ChEBI" id="CHEBI:57692"/>
    </ligand>
</feature>
<gene>
    <name evidence="14" type="ORF">BB561_001521</name>
</gene>
<feature type="binding site" evidence="12">
    <location>
        <position position="131"/>
    </location>
    <ligand>
        <name>FAD</name>
        <dbReference type="ChEBI" id="CHEBI:57692"/>
    </ligand>
</feature>
<comment type="caution">
    <text evidence="14">The sequence shown here is derived from an EMBL/GenBank/DDBJ whole genome shotgun (WGS) entry which is preliminary data.</text>
</comment>
<evidence type="ECO:0000256" key="10">
    <source>
        <dbReference type="ARBA" id="ARBA00023027"/>
    </source>
</evidence>
<feature type="binding site" evidence="12">
    <location>
        <position position="63"/>
    </location>
    <ligand>
        <name>FAD</name>
        <dbReference type="ChEBI" id="CHEBI:57692"/>
    </ligand>
</feature>
<evidence type="ECO:0000256" key="4">
    <source>
        <dbReference type="ARBA" id="ARBA00012011"/>
    </source>
</evidence>
<dbReference type="Gene3D" id="2.40.30.10">
    <property type="entry name" value="Translation factors"/>
    <property type="match status" value="1"/>
</dbReference>
<sequence length="261" mass="28750">MSKAALNPNAFTAFKISSINKLNYNTSIFRFKLEEGQTAGLSVASCLLTMIPAQKEGDNIVIRPYTPITHESTTGHMDLLIKTYPTGVMSKHIFNLSVGDELLIKGPITKLKYEPNMRKEIGMIAGGTGITPMLQVINKITENSDDHTKVNMLFANTTEEDILLKDHLDSIQREYPGKLKVHYVLSKPPQGWTGETGYVNADMIKKYLPSSSLGEDAMVFVCGPPGMMNAMSGPKNSPTDQGELSGILKELGYVKENVFKF</sequence>
<dbReference type="Pfam" id="PF00970">
    <property type="entry name" value="FAD_binding_6"/>
    <property type="match status" value="1"/>
</dbReference>
<dbReference type="SUPFAM" id="SSF52343">
    <property type="entry name" value="Ferredoxin reductase-like, C-terminal NADP-linked domain"/>
    <property type="match status" value="1"/>
</dbReference>
<dbReference type="EMBL" id="MBFR01000045">
    <property type="protein sequence ID" value="PVU95860.1"/>
    <property type="molecule type" value="Genomic_DNA"/>
</dbReference>
<name>A0A2T9YU33_9FUNG</name>
<evidence type="ECO:0000256" key="11">
    <source>
        <dbReference type="ARBA" id="ARBA00023136"/>
    </source>
</evidence>
<dbReference type="STRING" id="133385.A0A2T9YU33"/>
<feature type="binding site" evidence="12">
    <location>
        <position position="64"/>
    </location>
    <ligand>
        <name>FAD</name>
        <dbReference type="ChEBI" id="CHEBI:57692"/>
    </ligand>
</feature>
<reference evidence="14 15" key="1">
    <citation type="journal article" date="2018" name="MBio">
        <title>Comparative Genomics Reveals the Core Gene Toolbox for the Fungus-Insect Symbiosis.</title>
        <authorList>
            <person name="Wang Y."/>
            <person name="Stata M."/>
            <person name="Wang W."/>
            <person name="Stajich J.E."/>
            <person name="White M.M."/>
            <person name="Moncalvo J.M."/>
        </authorList>
    </citation>
    <scope>NUCLEOTIDE SEQUENCE [LARGE SCALE GENOMIC DNA]</scope>
    <source>
        <strain evidence="14 15">SWE-8-4</strain>
    </source>
</reference>
<dbReference type="Gene3D" id="3.40.50.80">
    <property type="entry name" value="Nucleotide-binding domain of ferredoxin-NADP reductase (FNR) module"/>
    <property type="match status" value="1"/>
</dbReference>
<dbReference type="FunFam" id="3.40.50.80:FF:000009">
    <property type="entry name" value="NADH-cytochrome b5 reductase"/>
    <property type="match status" value="1"/>
</dbReference>
<keyword evidence="7 12" id="KW-0274">FAD</keyword>
<dbReference type="PROSITE" id="PS51384">
    <property type="entry name" value="FAD_FR"/>
    <property type="match status" value="1"/>
</dbReference>
<keyword evidence="10" id="KW-0520">NAD</keyword>
<keyword evidence="9" id="KW-0560">Oxidoreductase</keyword>
<dbReference type="InterPro" id="IPR008333">
    <property type="entry name" value="Cbr1-like_FAD-bd_dom"/>
</dbReference>
<evidence type="ECO:0000256" key="1">
    <source>
        <dbReference type="ARBA" id="ARBA00001974"/>
    </source>
</evidence>
<accession>A0A2T9YU33</accession>
<dbReference type="InterPro" id="IPR039261">
    <property type="entry name" value="FNR_nucleotide-bd"/>
</dbReference>
<dbReference type="InterPro" id="IPR017938">
    <property type="entry name" value="Riboflavin_synthase-like_b-brl"/>
</dbReference>
<evidence type="ECO:0000313" key="15">
    <source>
        <dbReference type="Proteomes" id="UP000245383"/>
    </source>
</evidence>
<feature type="domain" description="FAD-binding FR-type" evidence="13">
    <location>
        <begin position="9"/>
        <end position="114"/>
    </location>
</feature>
<dbReference type="OrthoDB" id="432685at2759"/>
<feature type="binding site" evidence="12">
    <location>
        <position position="82"/>
    </location>
    <ligand>
        <name>FAD</name>
        <dbReference type="ChEBI" id="CHEBI:57692"/>
    </ligand>
</feature>
<dbReference type="AlphaFoldDB" id="A0A2T9YU33"/>
<comment type="subcellular location">
    <subcellularLocation>
        <location evidence="2">Mitochondrion outer membrane</location>
        <topology evidence="2">Single-pass membrane protein</topology>
    </subcellularLocation>
</comment>
<feature type="binding site" evidence="12">
    <location>
        <position position="80"/>
    </location>
    <ligand>
        <name>FAD</name>
        <dbReference type="ChEBI" id="CHEBI:57692"/>
    </ligand>
</feature>
<organism evidence="14 15">
    <name type="scientific">Smittium simulii</name>
    <dbReference type="NCBI Taxonomy" id="133385"/>
    <lineage>
        <taxon>Eukaryota</taxon>
        <taxon>Fungi</taxon>
        <taxon>Fungi incertae sedis</taxon>
        <taxon>Zoopagomycota</taxon>
        <taxon>Kickxellomycotina</taxon>
        <taxon>Harpellomycetes</taxon>
        <taxon>Harpellales</taxon>
        <taxon>Legeriomycetaceae</taxon>
        <taxon>Smittium</taxon>
    </lineage>
</organism>
<dbReference type="PANTHER" id="PTHR19370:SF171">
    <property type="entry name" value="NADH-CYTOCHROME B5 REDUCTASE 2"/>
    <property type="match status" value="1"/>
</dbReference>
<evidence type="ECO:0000256" key="6">
    <source>
        <dbReference type="ARBA" id="ARBA00022692"/>
    </source>
</evidence>
<dbReference type="GO" id="GO:0005741">
    <property type="term" value="C:mitochondrial outer membrane"/>
    <property type="evidence" value="ECO:0007669"/>
    <property type="project" value="UniProtKB-SubCell"/>
</dbReference>
<dbReference type="InterPro" id="IPR001834">
    <property type="entry name" value="CBR-like"/>
</dbReference>
<keyword evidence="8" id="KW-1133">Transmembrane helix</keyword>
<evidence type="ECO:0000256" key="8">
    <source>
        <dbReference type="ARBA" id="ARBA00022989"/>
    </source>
</evidence>
<dbReference type="EC" id="1.6.2.2" evidence="4"/>
<evidence type="ECO:0000256" key="5">
    <source>
        <dbReference type="ARBA" id="ARBA00022630"/>
    </source>
</evidence>
<keyword evidence="15" id="KW-1185">Reference proteome</keyword>
<evidence type="ECO:0000256" key="9">
    <source>
        <dbReference type="ARBA" id="ARBA00023002"/>
    </source>
</evidence>
<dbReference type="SUPFAM" id="SSF63380">
    <property type="entry name" value="Riboflavin synthase domain-like"/>
    <property type="match status" value="1"/>
</dbReference>
<dbReference type="GO" id="GO:0090524">
    <property type="term" value="F:cytochrome-b5 reductase activity, acting on NADH"/>
    <property type="evidence" value="ECO:0007669"/>
    <property type="project" value="UniProtKB-EC"/>
</dbReference>
<evidence type="ECO:0000256" key="12">
    <source>
        <dbReference type="PIRSR" id="PIRSR601834-1"/>
    </source>
</evidence>
<evidence type="ECO:0000313" key="14">
    <source>
        <dbReference type="EMBL" id="PVU95860.1"/>
    </source>
</evidence>
<dbReference type="PANTHER" id="PTHR19370">
    <property type="entry name" value="NADH-CYTOCHROME B5 REDUCTASE"/>
    <property type="match status" value="1"/>
</dbReference>
<keyword evidence="6" id="KW-0812">Transmembrane</keyword>
<dbReference type="CDD" id="cd06183">
    <property type="entry name" value="cyt_b5_reduct_like"/>
    <property type="match status" value="1"/>
</dbReference>
<comment type="cofactor">
    <cofactor evidence="1 12">
        <name>FAD</name>
        <dbReference type="ChEBI" id="CHEBI:57692"/>
    </cofactor>
</comment>
<dbReference type="InterPro" id="IPR017927">
    <property type="entry name" value="FAD-bd_FR_type"/>
</dbReference>
<evidence type="ECO:0000256" key="3">
    <source>
        <dbReference type="ARBA" id="ARBA00006105"/>
    </source>
</evidence>
<dbReference type="InterPro" id="IPR001433">
    <property type="entry name" value="OxRdtase_FAD/NAD-bd"/>
</dbReference>
<comment type="similarity">
    <text evidence="3">Belongs to the flavoprotein pyridine nucleotide cytochrome reductase family.</text>
</comment>
<dbReference type="FunFam" id="2.40.30.10:FF:000069">
    <property type="entry name" value="NADH-cytochrome b5 reductase"/>
    <property type="match status" value="1"/>
</dbReference>
<proteinExistence type="inferred from homology"/>